<feature type="region of interest" description="Disordered" evidence="1">
    <location>
        <begin position="201"/>
        <end position="221"/>
    </location>
</feature>
<sequence length="525" mass="54969">MHSLATRAGMRTLKLNVDSTANPDGDFDLDPARLAVFERMIDRLSREGHRSRLRRRQGSREDAARPAHSVAPAASSVSSTPFGCSAAAPADTSMEGSSEFRTLAGRWAISLLRSALDPPPSSAVSPASQTTNLHDLMPVVTAVLAAADNPAREFPPRTQNLREGQGPNSYVGASGQLAGGGGTAGSSEHVLGVKTGGILNDLEPARGNGRARAGSDGMGGRERPGGALTMCLNELYGRCSGMSGGAHVVGLPEGCAEEALRAISDHAVEGRVEGERPPGADTMADQRRGLYATSGTPRLGPEPALVALVTTETRADLEARGRVRSPMTREGERSPADGRAGRIGPPAPGSLARRLDELPRARMASKGARRDSGQSSNGSSIRVGTNLQSCSRRTIAASPSSNSRKQCAASAGWPRHTDQRRGFYATSGTPRLGPEPALVALVTTETRADLEARGRVRSPMTREGERSPADGPGKPRSTTRRAPPSANGGVSVLWAFSRDVTVPRVERGEARLGAKLERIVDSSGD</sequence>
<dbReference type="EMBL" id="AGNL01015210">
    <property type="protein sequence ID" value="EJK66194.1"/>
    <property type="molecule type" value="Genomic_DNA"/>
</dbReference>
<dbReference type="Proteomes" id="UP000266841">
    <property type="component" value="Unassembled WGS sequence"/>
</dbReference>
<feature type="region of interest" description="Disordered" evidence="1">
    <location>
        <begin position="318"/>
        <end position="491"/>
    </location>
</feature>
<comment type="caution">
    <text evidence="2">The sequence shown here is derived from an EMBL/GenBank/DDBJ whole genome shotgun (WGS) entry which is preliminary data.</text>
</comment>
<evidence type="ECO:0000313" key="3">
    <source>
        <dbReference type="Proteomes" id="UP000266841"/>
    </source>
</evidence>
<feature type="compositionally biased region" description="Low complexity" evidence="1">
    <location>
        <begin position="66"/>
        <end position="79"/>
    </location>
</feature>
<reference evidence="2 3" key="1">
    <citation type="journal article" date="2012" name="Genome Biol.">
        <title>Genome and low-iron response of an oceanic diatom adapted to chronic iron limitation.</title>
        <authorList>
            <person name="Lommer M."/>
            <person name="Specht M."/>
            <person name="Roy A.S."/>
            <person name="Kraemer L."/>
            <person name="Andreson R."/>
            <person name="Gutowska M.A."/>
            <person name="Wolf J."/>
            <person name="Bergner S.V."/>
            <person name="Schilhabel M.B."/>
            <person name="Klostermeier U.C."/>
            <person name="Beiko R.G."/>
            <person name="Rosenstiel P."/>
            <person name="Hippler M."/>
            <person name="Laroche J."/>
        </authorList>
    </citation>
    <scope>NUCLEOTIDE SEQUENCE [LARGE SCALE GENOMIC DNA]</scope>
    <source>
        <strain evidence="2 3">CCMP1005</strain>
    </source>
</reference>
<evidence type="ECO:0000256" key="1">
    <source>
        <dbReference type="SAM" id="MobiDB-lite"/>
    </source>
</evidence>
<evidence type="ECO:0000313" key="2">
    <source>
        <dbReference type="EMBL" id="EJK66194.1"/>
    </source>
</evidence>
<accession>K0SML7</accession>
<feature type="compositionally biased region" description="Basic and acidic residues" evidence="1">
    <location>
        <begin position="318"/>
        <end position="340"/>
    </location>
</feature>
<proteinExistence type="predicted"/>
<protein>
    <submittedName>
        <fullName evidence="2">Uncharacterized protein</fullName>
    </submittedName>
</protein>
<feature type="region of interest" description="Disordered" evidence="1">
    <location>
        <begin position="48"/>
        <end position="95"/>
    </location>
</feature>
<gene>
    <name evidence="2" type="ORF">THAOC_12900</name>
</gene>
<dbReference type="AlphaFoldDB" id="K0SML7"/>
<organism evidence="2 3">
    <name type="scientific">Thalassiosira oceanica</name>
    <name type="common">Marine diatom</name>
    <dbReference type="NCBI Taxonomy" id="159749"/>
    <lineage>
        <taxon>Eukaryota</taxon>
        <taxon>Sar</taxon>
        <taxon>Stramenopiles</taxon>
        <taxon>Ochrophyta</taxon>
        <taxon>Bacillariophyta</taxon>
        <taxon>Coscinodiscophyceae</taxon>
        <taxon>Thalassiosirophycidae</taxon>
        <taxon>Thalassiosirales</taxon>
        <taxon>Thalassiosiraceae</taxon>
        <taxon>Thalassiosira</taxon>
    </lineage>
</organism>
<feature type="compositionally biased region" description="Polar residues" evidence="1">
    <location>
        <begin position="373"/>
        <end position="405"/>
    </location>
</feature>
<keyword evidence="3" id="KW-1185">Reference proteome</keyword>
<name>K0SML7_THAOC</name>
<feature type="compositionally biased region" description="Basic and acidic residues" evidence="1">
    <location>
        <begin position="446"/>
        <end position="468"/>
    </location>
</feature>